<name>A0A8S1F5C3_9PELO</name>
<keyword evidence="1" id="KW-0732">Signal</keyword>
<feature type="signal peptide" evidence="1">
    <location>
        <begin position="1"/>
        <end position="23"/>
    </location>
</feature>
<evidence type="ECO:0000313" key="3">
    <source>
        <dbReference type="Proteomes" id="UP000494206"/>
    </source>
</evidence>
<dbReference type="InterPro" id="IPR042097">
    <property type="entry name" value="Aminopeptidase_N-like_N_sf"/>
</dbReference>
<dbReference type="AlphaFoldDB" id="A0A8S1F5C3"/>
<sequence>MLIGVHSTMNPLLLALLISVAAAADNYKIKNYFVKFHPNATEKTFVVDQESHFDVLGDVKEMKIKIGKNLEIDSVSVFTSKFIFRGNPDFIGLALKNDEYSYDKKTEILTVKLSEVNKKTASEGAYVSIRYKGKIADEATKGPIYVTKNGVIVADLKKDTHTIVPYVVPGKMKVGFHIVTGQKEKVEVKGLDAPGGFKHIDNWDETRTYYYSATKDGGFEQISFKISPQ</sequence>
<dbReference type="EMBL" id="CADEPM010000006">
    <property type="protein sequence ID" value="CAB3408069.1"/>
    <property type="molecule type" value="Genomic_DNA"/>
</dbReference>
<comment type="caution">
    <text evidence="2">The sequence shown here is derived from an EMBL/GenBank/DDBJ whole genome shotgun (WGS) entry which is preliminary data.</text>
</comment>
<protein>
    <submittedName>
        <fullName evidence="2">Uncharacterized protein</fullName>
    </submittedName>
</protein>
<dbReference type="Proteomes" id="UP000494206">
    <property type="component" value="Unassembled WGS sequence"/>
</dbReference>
<dbReference type="OrthoDB" id="5852862at2759"/>
<evidence type="ECO:0000256" key="1">
    <source>
        <dbReference type="SAM" id="SignalP"/>
    </source>
</evidence>
<evidence type="ECO:0000313" key="2">
    <source>
        <dbReference type="EMBL" id="CAB3408069.1"/>
    </source>
</evidence>
<accession>A0A8S1F5C3</accession>
<gene>
    <name evidence="2" type="ORF">CBOVIS_LOCUS9899</name>
</gene>
<reference evidence="2 3" key="1">
    <citation type="submission" date="2020-04" db="EMBL/GenBank/DDBJ databases">
        <authorList>
            <person name="Laetsch R D."/>
            <person name="Stevens L."/>
            <person name="Kumar S."/>
            <person name="Blaxter L. M."/>
        </authorList>
    </citation>
    <scope>NUCLEOTIDE SEQUENCE [LARGE SCALE GENOMIC DNA]</scope>
</reference>
<feature type="chain" id="PRO_5035825845" evidence="1">
    <location>
        <begin position="24"/>
        <end position="229"/>
    </location>
</feature>
<proteinExistence type="predicted"/>
<organism evidence="2 3">
    <name type="scientific">Caenorhabditis bovis</name>
    <dbReference type="NCBI Taxonomy" id="2654633"/>
    <lineage>
        <taxon>Eukaryota</taxon>
        <taxon>Metazoa</taxon>
        <taxon>Ecdysozoa</taxon>
        <taxon>Nematoda</taxon>
        <taxon>Chromadorea</taxon>
        <taxon>Rhabditida</taxon>
        <taxon>Rhabditina</taxon>
        <taxon>Rhabditomorpha</taxon>
        <taxon>Rhabditoidea</taxon>
        <taxon>Rhabditidae</taxon>
        <taxon>Peloderinae</taxon>
        <taxon>Caenorhabditis</taxon>
    </lineage>
</organism>
<dbReference type="Gene3D" id="2.60.40.1730">
    <property type="entry name" value="tricorn interacting facor f3 domain"/>
    <property type="match status" value="1"/>
</dbReference>
<keyword evidence="3" id="KW-1185">Reference proteome</keyword>